<keyword evidence="3" id="KW-1185">Reference proteome</keyword>
<dbReference type="InterPro" id="IPR051450">
    <property type="entry name" value="Gfo/Idh/MocA_Oxidoreductases"/>
</dbReference>
<dbReference type="GO" id="GO:0000166">
    <property type="term" value="F:nucleotide binding"/>
    <property type="evidence" value="ECO:0007669"/>
    <property type="project" value="InterPro"/>
</dbReference>
<dbReference type="Proteomes" id="UP000319342">
    <property type="component" value="Chromosome"/>
</dbReference>
<dbReference type="SUPFAM" id="SSF51735">
    <property type="entry name" value="NAD(P)-binding Rossmann-fold domains"/>
    <property type="match status" value="1"/>
</dbReference>
<evidence type="ECO:0000259" key="1">
    <source>
        <dbReference type="Pfam" id="PF01408"/>
    </source>
</evidence>
<sequence>MTGASGTEQHDPLRLAVLGLGRMGRHHLAALRERSDVEIVAVGDHGSRSARDVAAELAAATGRECHVVTRTAEVVGLADAAIVAVPTAAHADVASTLLEGGVACLVEKPIAASAAEAERMIAAADAGRAVLQIGHIERFNPAFVLLCEHLGDEIESGSVRRIAAQRTSRADGRTFDVDAVLDLMIHDLDLLEYVTGPRHTGTALGVYALEPTATFERASAWLERGRDGESVDLLVELVTDRAAAEAVRTFTVESPTWLLRADLDARTLKRRPSSGRGAVEEVPVPASDPLRAQLDAFLRAVRGRGPVAVDGAAGLAALRLAERIRATLGLAGER</sequence>
<dbReference type="PANTHER" id="PTHR43377:SF1">
    <property type="entry name" value="BILIVERDIN REDUCTASE A"/>
    <property type="match status" value="1"/>
</dbReference>
<reference evidence="2 3" key="1">
    <citation type="submission" date="2019-02" db="EMBL/GenBank/DDBJ databases">
        <title>Deep-cultivation of Planctomycetes and their phenomic and genomic characterization uncovers novel biology.</title>
        <authorList>
            <person name="Wiegand S."/>
            <person name="Jogler M."/>
            <person name="Boedeker C."/>
            <person name="Pinto D."/>
            <person name="Vollmers J."/>
            <person name="Rivas-Marin E."/>
            <person name="Kohn T."/>
            <person name="Peeters S.H."/>
            <person name="Heuer A."/>
            <person name="Rast P."/>
            <person name="Oberbeckmann S."/>
            <person name="Bunk B."/>
            <person name="Jeske O."/>
            <person name="Meyerdierks A."/>
            <person name="Storesund J.E."/>
            <person name="Kallscheuer N."/>
            <person name="Luecker S."/>
            <person name="Lage O.M."/>
            <person name="Pohl T."/>
            <person name="Merkel B.J."/>
            <person name="Hornburger P."/>
            <person name="Mueller R.-W."/>
            <person name="Bruemmer F."/>
            <person name="Labrenz M."/>
            <person name="Spormann A.M."/>
            <person name="Op den Camp H."/>
            <person name="Overmann J."/>
            <person name="Amann R."/>
            <person name="Jetten M.S.M."/>
            <person name="Mascher T."/>
            <person name="Medema M.H."/>
            <person name="Devos D.P."/>
            <person name="Kaster A.-K."/>
            <person name="Ovreas L."/>
            <person name="Rohde M."/>
            <person name="Galperin M.Y."/>
            <person name="Jogler C."/>
        </authorList>
    </citation>
    <scope>NUCLEOTIDE SEQUENCE [LARGE SCALE GENOMIC DNA]</scope>
    <source>
        <strain evidence="2 3">Pla163</strain>
    </source>
</reference>
<dbReference type="PANTHER" id="PTHR43377">
    <property type="entry name" value="BILIVERDIN REDUCTASE A"/>
    <property type="match status" value="1"/>
</dbReference>
<name>A0A518D4E6_9BACT</name>
<dbReference type="GO" id="GO:0016491">
    <property type="term" value="F:oxidoreductase activity"/>
    <property type="evidence" value="ECO:0007669"/>
    <property type="project" value="UniProtKB-KW"/>
</dbReference>
<dbReference type="Gene3D" id="3.40.50.720">
    <property type="entry name" value="NAD(P)-binding Rossmann-like Domain"/>
    <property type="match status" value="1"/>
</dbReference>
<dbReference type="RefSeq" id="WP_145191431.1">
    <property type="nucleotide sequence ID" value="NZ_CP036290.1"/>
</dbReference>
<gene>
    <name evidence="2" type="ORF">Pla163_35080</name>
</gene>
<accession>A0A518D4E6</accession>
<feature type="domain" description="Gfo/Idh/MocA-like oxidoreductase N-terminal" evidence="1">
    <location>
        <begin position="14"/>
        <end position="135"/>
    </location>
</feature>
<organism evidence="2 3">
    <name type="scientific">Rohdeia mirabilis</name>
    <dbReference type="NCBI Taxonomy" id="2528008"/>
    <lineage>
        <taxon>Bacteria</taxon>
        <taxon>Pseudomonadati</taxon>
        <taxon>Planctomycetota</taxon>
        <taxon>Planctomycetia</taxon>
        <taxon>Planctomycetia incertae sedis</taxon>
        <taxon>Rohdeia</taxon>
    </lineage>
</organism>
<dbReference type="Pfam" id="PF01408">
    <property type="entry name" value="GFO_IDH_MocA"/>
    <property type="match status" value="1"/>
</dbReference>
<proteinExistence type="predicted"/>
<protein>
    <submittedName>
        <fullName evidence="2">Dehydrogenase</fullName>
        <ecNumber evidence="2">1.1.1.-</ecNumber>
    </submittedName>
</protein>
<dbReference type="Gene3D" id="3.30.360.10">
    <property type="entry name" value="Dihydrodipicolinate Reductase, domain 2"/>
    <property type="match status" value="1"/>
</dbReference>
<dbReference type="AlphaFoldDB" id="A0A518D4E6"/>
<evidence type="ECO:0000313" key="2">
    <source>
        <dbReference type="EMBL" id="QDU86357.1"/>
    </source>
</evidence>
<dbReference type="OrthoDB" id="9815825at2"/>
<keyword evidence="2" id="KW-0560">Oxidoreductase</keyword>
<dbReference type="EC" id="1.1.1.-" evidence="2"/>
<dbReference type="InterPro" id="IPR036291">
    <property type="entry name" value="NAD(P)-bd_dom_sf"/>
</dbReference>
<evidence type="ECO:0000313" key="3">
    <source>
        <dbReference type="Proteomes" id="UP000319342"/>
    </source>
</evidence>
<dbReference type="EMBL" id="CP036290">
    <property type="protein sequence ID" value="QDU86357.1"/>
    <property type="molecule type" value="Genomic_DNA"/>
</dbReference>
<dbReference type="InterPro" id="IPR000683">
    <property type="entry name" value="Gfo/Idh/MocA-like_OxRdtase_N"/>
</dbReference>